<evidence type="ECO:0000313" key="2">
    <source>
        <dbReference type="Proteomes" id="UP000295573"/>
    </source>
</evidence>
<reference evidence="1 2" key="1">
    <citation type="journal article" date="2015" name="Stand. Genomic Sci.">
        <title>Genomic Encyclopedia of Bacterial and Archaeal Type Strains, Phase III: the genomes of soil and plant-associated and newly described type strains.</title>
        <authorList>
            <person name="Whitman W.B."/>
            <person name="Woyke T."/>
            <person name="Klenk H.P."/>
            <person name="Zhou Y."/>
            <person name="Lilburn T.G."/>
            <person name="Beck B.J."/>
            <person name="De Vos P."/>
            <person name="Vandamme P."/>
            <person name="Eisen J.A."/>
            <person name="Garrity G."/>
            <person name="Hugenholtz P."/>
            <person name="Kyrpides N.C."/>
        </authorList>
    </citation>
    <scope>NUCLEOTIDE SEQUENCE [LARGE SCALE GENOMIC DNA]</scope>
    <source>
        <strain evidence="1 2">VKM Ac-2541</strain>
    </source>
</reference>
<gene>
    <name evidence="1" type="ORF">EV646_1011223</name>
</gene>
<proteinExistence type="predicted"/>
<organism evidence="1 2">
    <name type="scientific">Kribbella antiqua</name>
    <dbReference type="NCBI Taxonomy" id="2512217"/>
    <lineage>
        <taxon>Bacteria</taxon>
        <taxon>Bacillati</taxon>
        <taxon>Actinomycetota</taxon>
        <taxon>Actinomycetes</taxon>
        <taxon>Propionibacteriales</taxon>
        <taxon>Kribbellaceae</taxon>
        <taxon>Kribbella</taxon>
    </lineage>
</organism>
<dbReference type="Proteomes" id="UP000295573">
    <property type="component" value="Unassembled WGS sequence"/>
</dbReference>
<name>A0A4R2JD56_9ACTN</name>
<sequence length="103" mass="10376">MDVAVFLLFALFFGGAAAATWHLLLNVAASCGVAVLHGWLRGRTLAGSAPAAVVAGAASTACLPEPSSGSGRQADDYSLLIGVTSASSLFRRSARSAIDPQEG</sequence>
<accession>A0A4R2JD56</accession>
<dbReference type="EMBL" id="SLWR01000001">
    <property type="protein sequence ID" value="TCO52225.1"/>
    <property type="molecule type" value="Genomic_DNA"/>
</dbReference>
<protein>
    <submittedName>
        <fullName evidence="1">Uncharacterized protein</fullName>
    </submittedName>
</protein>
<dbReference type="AlphaFoldDB" id="A0A4R2JD56"/>
<evidence type="ECO:0000313" key="1">
    <source>
        <dbReference type="EMBL" id="TCO52225.1"/>
    </source>
</evidence>
<comment type="caution">
    <text evidence="1">The sequence shown here is derived from an EMBL/GenBank/DDBJ whole genome shotgun (WGS) entry which is preliminary data.</text>
</comment>
<dbReference type="RefSeq" id="WP_132144650.1">
    <property type="nucleotide sequence ID" value="NZ_SLWR01000001.1"/>
</dbReference>
<keyword evidence="2" id="KW-1185">Reference proteome</keyword>